<name>A0ABT3IRA9_9BACT</name>
<evidence type="ECO:0000313" key="1">
    <source>
        <dbReference type="EMBL" id="MCW3486496.1"/>
    </source>
</evidence>
<dbReference type="Gene3D" id="3.30.460.10">
    <property type="entry name" value="Beta Polymerase, domain 2"/>
    <property type="match status" value="1"/>
</dbReference>
<accession>A0ABT3IRA9</accession>
<dbReference type="PANTHER" id="PTHR34822:SF1">
    <property type="entry name" value="GRPB FAMILY PROTEIN"/>
    <property type="match status" value="1"/>
</dbReference>
<dbReference type="RefSeq" id="WP_264733312.1">
    <property type="nucleotide sequence ID" value="NZ_JAPDNR010000001.1"/>
</dbReference>
<organism evidence="1 2">
    <name type="scientific">Chitinophaga nivalis</name>
    <dbReference type="NCBI Taxonomy" id="2991709"/>
    <lineage>
        <taxon>Bacteria</taxon>
        <taxon>Pseudomonadati</taxon>
        <taxon>Bacteroidota</taxon>
        <taxon>Chitinophagia</taxon>
        <taxon>Chitinophagales</taxon>
        <taxon>Chitinophagaceae</taxon>
        <taxon>Chitinophaga</taxon>
    </lineage>
</organism>
<dbReference type="SUPFAM" id="SSF81301">
    <property type="entry name" value="Nucleotidyltransferase"/>
    <property type="match status" value="1"/>
</dbReference>
<proteinExistence type="predicted"/>
<gene>
    <name evidence="1" type="ORF">OL497_21520</name>
</gene>
<dbReference type="InterPro" id="IPR007344">
    <property type="entry name" value="GrpB/CoaE"/>
</dbReference>
<evidence type="ECO:0000313" key="2">
    <source>
        <dbReference type="Proteomes" id="UP001207742"/>
    </source>
</evidence>
<dbReference type="Pfam" id="PF04229">
    <property type="entry name" value="GrpB"/>
    <property type="match status" value="1"/>
</dbReference>
<dbReference type="Proteomes" id="UP001207742">
    <property type="component" value="Unassembled WGS sequence"/>
</dbReference>
<dbReference type="InterPro" id="IPR043519">
    <property type="entry name" value="NT_sf"/>
</dbReference>
<dbReference type="PANTHER" id="PTHR34822">
    <property type="entry name" value="GRPB DOMAIN PROTEIN (AFU_ORTHOLOGUE AFUA_1G01530)"/>
    <property type="match status" value="1"/>
</dbReference>
<protein>
    <submittedName>
        <fullName evidence="1">GrpB family protein</fullName>
    </submittedName>
</protein>
<reference evidence="1 2" key="1">
    <citation type="submission" date="2022-10" db="EMBL/GenBank/DDBJ databases">
        <title>Chitinophaga nivalis PC15 sp. nov., isolated from Pyeongchang county, South Korea.</title>
        <authorList>
            <person name="Trinh H.N."/>
        </authorList>
    </citation>
    <scope>NUCLEOTIDE SEQUENCE [LARGE SCALE GENOMIC DNA]</scope>
    <source>
        <strain evidence="1 2">PC14</strain>
    </source>
</reference>
<sequence length="184" mass="20936">MQALITIVPYRPEWPEEFRTIAQQLQTLLGPAALAIDHIGSTSVPGLAAKDVIDIQVTVASLEEPALAQLPQLGFERLWHITGDHRPPGRDDLPEADLKKQFYRKTERSVNLHIRVTGTFNQRYPLLCRDYLRSHPYAAKAYGEIKQQLARYFPDNADAYYDIKDPVFDIIMEGAYAWAVAENK</sequence>
<keyword evidence="2" id="KW-1185">Reference proteome</keyword>
<comment type="caution">
    <text evidence="1">The sequence shown here is derived from an EMBL/GenBank/DDBJ whole genome shotgun (WGS) entry which is preliminary data.</text>
</comment>
<dbReference type="EMBL" id="JAPDNS010000002">
    <property type="protein sequence ID" value="MCW3486496.1"/>
    <property type="molecule type" value="Genomic_DNA"/>
</dbReference>